<feature type="non-terminal residue" evidence="1">
    <location>
        <position position="1"/>
    </location>
</feature>
<reference evidence="1" key="1">
    <citation type="submission" date="2014-05" db="EMBL/GenBank/DDBJ databases">
        <authorList>
            <person name="Chronopoulou M."/>
        </authorList>
    </citation>
    <scope>NUCLEOTIDE SEQUENCE</scope>
    <source>
        <tissue evidence="1">Whole organism</tissue>
    </source>
</reference>
<organism evidence="1">
    <name type="scientific">Lepeophtheirus salmonis</name>
    <name type="common">Salmon louse</name>
    <name type="synonym">Caligus salmonis</name>
    <dbReference type="NCBI Taxonomy" id="72036"/>
    <lineage>
        <taxon>Eukaryota</taxon>
        <taxon>Metazoa</taxon>
        <taxon>Ecdysozoa</taxon>
        <taxon>Arthropoda</taxon>
        <taxon>Crustacea</taxon>
        <taxon>Multicrustacea</taxon>
        <taxon>Hexanauplia</taxon>
        <taxon>Copepoda</taxon>
        <taxon>Siphonostomatoida</taxon>
        <taxon>Caligidae</taxon>
        <taxon>Lepeophtheirus</taxon>
    </lineage>
</organism>
<name>A0A0K2T017_LEPSM</name>
<accession>A0A0K2T017</accession>
<sequence>FKKNINIKKLICIYSHAVRFLGKYLYQLFVKILSQPRPIKIIQK</sequence>
<proteinExistence type="predicted"/>
<dbReference type="AlphaFoldDB" id="A0A0K2T017"/>
<dbReference type="EMBL" id="HACA01001993">
    <property type="protein sequence ID" value="CDW19354.1"/>
    <property type="molecule type" value="Transcribed_RNA"/>
</dbReference>
<evidence type="ECO:0000313" key="1">
    <source>
        <dbReference type="EMBL" id="CDW19354.1"/>
    </source>
</evidence>
<dbReference type="EMBL" id="HACA01001992">
    <property type="protein sequence ID" value="CDW19353.1"/>
    <property type="molecule type" value="Transcribed_RNA"/>
</dbReference>
<protein>
    <submittedName>
        <fullName evidence="1">Uncharacterized protein</fullName>
    </submittedName>
</protein>